<dbReference type="PROSITE" id="PS50928">
    <property type="entry name" value="ABC_TM1"/>
    <property type="match status" value="1"/>
</dbReference>
<evidence type="ECO:0000259" key="9">
    <source>
        <dbReference type="PROSITE" id="PS50928"/>
    </source>
</evidence>
<evidence type="ECO:0000256" key="5">
    <source>
        <dbReference type="ARBA" id="ARBA00022692"/>
    </source>
</evidence>
<feature type="transmembrane region" description="Helical" evidence="8">
    <location>
        <begin position="192"/>
        <end position="213"/>
    </location>
</feature>
<dbReference type="PANTHER" id="PTHR43848:SF2">
    <property type="entry name" value="PUTRESCINE TRANSPORT SYSTEM PERMEASE PROTEIN POTI"/>
    <property type="match status" value="1"/>
</dbReference>
<dbReference type="RefSeq" id="WP_251589499.1">
    <property type="nucleotide sequence ID" value="NZ_JAMLJI010000001.1"/>
</dbReference>
<evidence type="ECO:0000313" key="11">
    <source>
        <dbReference type="Proteomes" id="UP001269375"/>
    </source>
</evidence>
<evidence type="ECO:0000256" key="6">
    <source>
        <dbReference type="ARBA" id="ARBA00022989"/>
    </source>
</evidence>
<protein>
    <submittedName>
        <fullName evidence="10">ABC transporter permease</fullName>
    </submittedName>
</protein>
<dbReference type="PANTHER" id="PTHR43848">
    <property type="entry name" value="PUTRESCINE TRANSPORT SYSTEM PERMEASE PROTEIN POTI"/>
    <property type="match status" value="1"/>
</dbReference>
<dbReference type="CDD" id="cd06261">
    <property type="entry name" value="TM_PBP2"/>
    <property type="match status" value="1"/>
</dbReference>
<keyword evidence="7 8" id="KW-0472">Membrane</keyword>
<feature type="transmembrane region" description="Helical" evidence="8">
    <location>
        <begin position="12"/>
        <end position="33"/>
    </location>
</feature>
<proteinExistence type="inferred from homology"/>
<keyword evidence="11" id="KW-1185">Reference proteome</keyword>
<dbReference type="InterPro" id="IPR000515">
    <property type="entry name" value="MetI-like"/>
</dbReference>
<feature type="transmembrane region" description="Helical" evidence="8">
    <location>
        <begin position="240"/>
        <end position="259"/>
    </location>
</feature>
<evidence type="ECO:0000313" key="10">
    <source>
        <dbReference type="EMBL" id="MDR5895687.1"/>
    </source>
</evidence>
<keyword evidence="3 8" id="KW-0813">Transport</keyword>
<feature type="domain" description="ABC transmembrane type-1" evidence="9">
    <location>
        <begin position="63"/>
        <end position="259"/>
    </location>
</feature>
<name>A0ABU1GUI7_9GAMM</name>
<organism evidence="10 11">
    <name type="scientific">Larsenimonas suaedae</name>
    <dbReference type="NCBI Taxonomy" id="1851019"/>
    <lineage>
        <taxon>Bacteria</taxon>
        <taxon>Pseudomonadati</taxon>
        <taxon>Pseudomonadota</taxon>
        <taxon>Gammaproteobacteria</taxon>
        <taxon>Oceanospirillales</taxon>
        <taxon>Halomonadaceae</taxon>
        <taxon>Larsenimonas</taxon>
    </lineage>
</organism>
<reference evidence="10 11" key="1">
    <citation type="submission" date="2023-04" db="EMBL/GenBank/DDBJ databases">
        <title>A long-awaited taxogenomic arrangement of the family Halomonadaceae.</title>
        <authorList>
            <person name="De La Haba R."/>
            <person name="Chuvochina M."/>
            <person name="Wittouck S."/>
            <person name="Arahal D.R."/>
            <person name="Sanchez-Porro C."/>
            <person name="Hugenholtz P."/>
            <person name="Ventosa A."/>
        </authorList>
    </citation>
    <scope>NUCLEOTIDE SEQUENCE [LARGE SCALE GENOMIC DNA]</scope>
    <source>
        <strain evidence="10 11">DSM 22428</strain>
    </source>
</reference>
<evidence type="ECO:0000256" key="2">
    <source>
        <dbReference type="ARBA" id="ARBA00007069"/>
    </source>
</evidence>
<accession>A0ABU1GUI7</accession>
<keyword evidence="6 8" id="KW-1133">Transmembrane helix</keyword>
<comment type="subcellular location">
    <subcellularLocation>
        <location evidence="1 8">Cell membrane</location>
        <topology evidence="1 8">Multi-pass membrane protein</topology>
    </subcellularLocation>
</comment>
<sequence length="269" mass="29623">MTSPSLKRSLACLWWVLMAFLYLPLAVVVLFSFNSINSSALFESFSLRWYERLWGNEQIMASLGHSLVLAIISSVTAVVIGTLMGYGLYRHRARRLGWLIVLIYLPIVMPDIVFGISNMTFFVRISSLTGWLSPGLGTMVLSHVTFQIPFVALIVYSRFVGLDATLFDAAKDLYASPFDRARHFIVPSIKPALVSAFFLSFTLSIDDFVISFFTAGPESSTLPIYIWGAIRKGVTPEINAIASLMIAAVAVAAVISLAFTRSKGSDASR</sequence>
<dbReference type="Pfam" id="PF00528">
    <property type="entry name" value="BPD_transp_1"/>
    <property type="match status" value="1"/>
</dbReference>
<feature type="transmembrane region" description="Helical" evidence="8">
    <location>
        <begin position="136"/>
        <end position="156"/>
    </location>
</feature>
<comment type="caution">
    <text evidence="10">The sequence shown here is derived from an EMBL/GenBank/DDBJ whole genome shotgun (WGS) entry which is preliminary data.</text>
</comment>
<feature type="transmembrane region" description="Helical" evidence="8">
    <location>
        <begin position="96"/>
        <end position="116"/>
    </location>
</feature>
<dbReference type="EMBL" id="JARWAO010000003">
    <property type="protein sequence ID" value="MDR5895687.1"/>
    <property type="molecule type" value="Genomic_DNA"/>
</dbReference>
<feature type="transmembrane region" description="Helical" evidence="8">
    <location>
        <begin position="67"/>
        <end position="89"/>
    </location>
</feature>
<dbReference type="SUPFAM" id="SSF161098">
    <property type="entry name" value="MetI-like"/>
    <property type="match status" value="1"/>
</dbReference>
<gene>
    <name evidence="10" type="ORF">QC825_06350</name>
</gene>
<comment type="similarity">
    <text evidence="2">Belongs to the binding-protein-dependent transport system permease family. CysTW subfamily.</text>
</comment>
<evidence type="ECO:0000256" key="3">
    <source>
        <dbReference type="ARBA" id="ARBA00022448"/>
    </source>
</evidence>
<keyword evidence="4" id="KW-1003">Cell membrane</keyword>
<keyword evidence="5 8" id="KW-0812">Transmembrane</keyword>
<dbReference type="Proteomes" id="UP001269375">
    <property type="component" value="Unassembled WGS sequence"/>
</dbReference>
<dbReference type="InterPro" id="IPR051789">
    <property type="entry name" value="Bact_Polyamine_Transport"/>
</dbReference>
<evidence type="ECO:0000256" key="1">
    <source>
        <dbReference type="ARBA" id="ARBA00004651"/>
    </source>
</evidence>
<dbReference type="InterPro" id="IPR035906">
    <property type="entry name" value="MetI-like_sf"/>
</dbReference>
<evidence type="ECO:0000256" key="7">
    <source>
        <dbReference type="ARBA" id="ARBA00023136"/>
    </source>
</evidence>
<evidence type="ECO:0000256" key="4">
    <source>
        <dbReference type="ARBA" id="ARBA00022475"/>
    </source>
</evidence>
<dbReference type="Gene3D" id="1.10.3720.10">
    <property type="entry name" value="MetI-like"/>
    <property type="match status" value="1"/>
</dbReference>
<evidence type="ECO:0000256" key="8">
    <source>
        <dbReference type="RuleBase" id="RU363032"/>
    </source>
</evidence>